<evidence type="ECO:0000259" key="3">
    <source>
        <dbReference type="PROSITE" id="PS00623"/>
    </source>
</evidence>
<dbReference type="Pfam" id="PF05199">
    <property type="entry name" value="GMC_oxred_C"/>
    <property type="match status" value="1"/>
</dbReference>
<comment type="similarity">
    <text evidence="1 2">Belongs to the GMC oxidoreductase family.</text>
</comment>
<dbReference type="SUPFAM" id="SSF51905">
    <property type="entry name" value="FAD/NAD(P)-binding domain"/>
    <property type="match status" value="1"/>
</dbReference>
<keyword evidence="2" id="KW-0274">FAD</keyword>
<dbReference type="PANTHER" id="PTHR11552">
    <property type="entry name" value="GLUCOSE-METHANOL-CHOLINE GMC OXIDOREDUCTASE"/>
    <property type="match status" value="1"/>
</dbReference>
<sequence length="617" mass="66352">MSATPPIPSIISSLPDFLEALEYDYVIVGGGAAGLVLAARLSEDSNVTVAVLEAGDARVGDTNIASPVGMATVLDNPDYDWCFRSTPQPGNNGKVHHVARGKCLGGSSSINFLAYCRPSKADIDRWEELGNKGWNWDTLSPYYRRSQRIAEGSLPLQGSQESFPHEKQFHGDETGVIATSFPSWRFPFEDPLLKALDEVAGGLARPVDPWSGDHLGFYGTLSTIDRSGERPVRCDATAGYLKLMSDRPNVKILSNALACRVILSEETEGSSDPPTARGVVFSCQEHMHRVLAKKEVILSCGSIKSPQLLELSGIGDPAVLEAAGIECRVPLPAVGGNLQEHPMTSVTYELTPETHTLDTLFADATLFGQYLQQYFTEGDGPVGGCMSLTGFLPYASLVSESRLEQSLANETKSITETDEIKRTLSLLREKTTPSIQITCVPANFSPETGHAHLNQVMPGAPAGRGPCYTILISNSYPLSRGNIHITTSDPFAAPAIDLGILRHELDVDVLAAGVLFADKVFQSAHVRDKVVARVSPPASVNLDSWEAVRGYARDQTLVFNHLLGTCAMGNVVDDRLAVKGVQGLRVVDASVIPSQISGNIIATVYALAERAAELIKQ</sequence>
<keyword evidence="2" id="KW-0285">Flavoprotein</keyword>
<evidence type="ECO:0000259" key="4">
    <source>
        <dbReference type="PROSITE" id="PS00624"/>
    </source>
</evidence>
<dbReference type="InterPro" id="IPR036188">
    <property type="entry name" value="FAD/NAD-bd_sf"/>
</dbReference>
<accession>A0ABR4FSA0</accession>
<comment type="caution">
    <text evidence="5">The sequence shown here is derived from an EMBL/GenBank/DDBJ whole genome shotgun (WGS) entry which is preliminary data.</text>
</comment>
<dbReference type="Proteomes" id="UP001610563">
    <property type="component" value="Unassembled WGS sequence"/>
</dbReference>
<dbReference type="InterPro" id="IPR000172">
    <property type="entry name" value="GMC_OxRdtase_N"/>
</dbReference>
<dbReference type="PIRSF" id="PIRSF000137">
    <property type="entry name" value="Alcohol_oxidase"/>
    <property type="match status" value="1"/>
</dbReference>
<dbReference type="Pfam" id="PF00732">
    <property type="entry name" value="GMC_oxred_N"/>
    <property type="match status" value="1"/>
</dbReference>
<evidence type="ECO:0000313" key="6">
    <source>
        <dbReference type="Proteomes" id="UP001610563"/>
    </source>
</evidence>
<dbReference type="EMBL" id="JBFTWV010000125">
    <property type="protein sequence ID" value="KAL2786135.1"/>
    <property type="molecule type" value="Genomic_DNA"/>
</dbReference>
<evidence type="ECO:0000256" key="1">
    <source>
        <dbReference type="ARBA" id="ARBA00010790"/>
    </source>
</evidence>
<feature type="domain" description="Glucose-methanol-choline oxidoreductase N-terminal" evidence="3">
    <location>
        <begin position="101"/>
        <end position="124"/>
    </location>
</feature>
<evidence type="ECO:0000313" key="5">
    <source>
        <dbReference type="EMBL" id="KAL2786135.1"/>
    </source>
</evidence>
<name>A0ABR4FSA0_9EURO</name>
<evidence type="ECO:0000256" key="2">
    <source>
        <dbReference type="RuleBase" id="RU003968"/>
    </source>
</evidence>
<feature type="domain" description="Glucose-methanol-choline oxidoreductase N-terminal" evidence="4">
    <location>
        <begin position="301"/>
        <end position="315"/>
    </location>
</feature>
<dbReference type="Gene3D" id="3.50.50.60">
    <property type="entry name" value="FAD/NAD(P)-binding domain"/>
    <property type="match status" value="1"/>
</dbReference>
<organism evidence="5 6">
    <name type="scientific">Aspergillus keveii</name>
    <dbReference type="NCBI Taxonomy" id="714993"/>
    <lineage>
        <taxon>Eukaryota</taxon>
        <taxon>Fungi</taxon>
        <taxon>Dikarya</taxon>
        <taxon>Ascomycota</taxon>
        <taxon>Pezizomycotina</taxon>
        <taxon>Eurotiomycetes</taxon>
        <taxon>Eurotiomycetidae</taxon>
        <taxon>Eurotiales</taxon>
        <taxon>Aspergillaceae</taxon>
        <taxon>Aspergillus</taxon>
        <taxon>Aspergillus subgen. Nidulantes</taxon>
    </lineage>
</organism>
<keyword evidence="6" id="KW-1185">Reference proteome</keyword>
<dbReference type="SUPFAM" id="SSF54373">
    <property type="entry name" value="FAD-linked reductases, C-terminal domain"/>
    <property type="match status" value="1"/>
</dbReference>
<dbReference type="PROSITE" id="PS00623">
    <property type="entry name" value="GMC_OXRED_1"/>
    <property type="match status" value="1"/>
</dbReference>
<dbReference type="Gene3D" id="3.30.560.10">
    <property type="entry name" value="Glucose Oxidase, domain 3"/>
    <property type="match status" value="1"/>
</dbReference>
<dbReference type="InterPro" id="IPR012132">
    <property type="entry name" value="GMC_OxRdtase"/>
</dbReference>
<gene>
    <name evidence="5" type="ORF">BJX66DRAFT_40283</name>
</gene>
<dbReference type="InterPro" id="IPR007867">
    <property type="entry name" value="GMC_OxRtase_C"/>
</dbReference>
<dbReference type="PANTHER" id="PTHR11552:SF210">
    <property type="entry name" value="GLUCOSE-METHANOL-CHOLINE OXIDOREDUCTASE N-TERMINAL DOMAIN-CONTAINING PROTEIN-RELATED"/>
    <property type="match status" value="1"/>
</dbReference>
<proteinExistence type="inferred from homology"/>
<dbReference type="PROSITE" id="PS00624">
    <property type="entry name" value="GMC_OXRED_2"/>
    <property type="match status" value="1"/>
</dbReference>
<reference evidence="5 6" key="1">
    <citation type="submission" date="2024-07" db="EMBL/GenBank/DDBJ databases">
        <title>Section-level genome sequencing and comparative genomics of Aspergillus sections Usti and Cavernicolus.</title>
        <authorList>
            <consortium name="Lawrence Berkeley National Laboratory"/>
            <person name="Nybo J.L."/>
            <person name="Vesth T.C."/>
            <person name="Theobald S."/>
            <person name="Frisvad J.C."/>
            <person name="Larsen T.O."/>
            <person name="Kjaerboelling I."/>
            <person name="Rothschild-Mancinelli K."/>
            <person name="Lyhne E.K."/>
            <person name="Kogle M.E."/>
            <person name="Barry K."/>
            <person name="Clum A."/>
            <person name="Na H."/>
            <person name="Ledsgaard L."/>
            <person name="Lin J."/>
            <person name="Lipzen A."/>
            <person name="Kuo A."/>
            <person name="Riley R."/>
            <person name="Mondo S."/>
            <person name="Labutti K."/>
            <person name="Haridas S."/>
            <person name="Pangalinan J."/>
            <person name="Salamov A.A."/>
            <person name="Simmons B.A."/>
            <person name="Magnuson J.K."/>
            <person name="Chen J."/>
            <person name="Drula E."/>
            <person name="Henrissat B."/>
            <person name="Wiebenga A."/>
            <person name="Lubbers R.J."/>
            <person name="Gomes A.C."/>
            <person name="Makela M.R."/>
            <person name="Stajich J."/>
            <person name="Grigoriev I.V."/>
            <person name="Mortensen U.H."/>
            <person name="De Vries R.P."/>
            <person name="Baker S.E."/>
            <person name="Andersen M.R."/>
        </authorList>
    </citation>
    <scope>NUCLEOTIDE SEQUENCE [LARGE SCALE GENOMIC DNA]</scope>
    <source>
        <strain evidence="5 6">CBS 209.92</strain>
    </source>
</reference>
<protein>
    <recommendedName>
        <fullName evidence="3 4">Glucose-methanol-choline oxidoreductase N-terminal domain-containing protein</fullName>
    </recommendedName>
</protein>